<reference evidence="1 2" key="1">
    <citation type="journal article" date="2016" name="Genome Announc.">
        <title>Complete genome sequence of the hyperthermophilic and piezophilic archaeon Thermococcus barophilus Ch5, capable of growth at the expense of hydrogenogenesis from carbon monoxide and formate.</title>
        <authorList>
            <person name="Oger P."/>
            <person name="Sokolova T.G."/>
            <person name="Kozhevnikova D.A."/>
            <person name="Taranov E.A."/>
            <person name="Vannier P."/>
            <person name="Lee H.S."/>
            <person name="Kwon K.K."/>
            <person name="Kang S.G."/>
            <person name="Lee J.H."/>
            <person name="Bonch-Osmolovskaya E.A."/>
            <person name="Lebedinsky A.V."/>
        </authorList>
    </citation>
    <scope>NUCLEOTIDE SEQUENCE [LARGE SCALE GENOMIC DNA]</scope>
    <source>
        <strain evidence="2">Ch5</strain>
    </source>
</reference>
<dbReference type="GeneID" id="26136857"/>
<evidence type="ECO:0000313" key="1">
    <source>
        <dbReference type="EMBL" id="ALM75530.1"/>
    </source>
</evidence>
<dbReference type="PATRIC" id="fig|55802.8.peg.1597"/>
<sequence>MKYLFIVNYEDDAERKRIDYLLEKWQERARISKPRGLTFIIETDEISKFAEELFSKLNPSSSKKVESFVLHEKDLSSQIRSATTVLEYQSNDPPEIVKKLLGYVFSKNNVRYYSSDLKSTKYFVLTRKGRVDIEVTIDSRNDKTWVKLFLSGYGEAVEHMAKKLKEDLDSLLEG</sequence>
<gene>
    <name evidence="1" type="ORF">TBCH5v1_1617</name>
</gene>
<proteinExistence type="predicted"/>
<dbReference type="AlphaFoldDB" id="A0A0S1XCM2"/>
<dbReference type="EMBL" id="CP013050">
    <property type="protein sequence ID" value="ALM75530.1"/>
    <property type="molecule type" value="Genomic_DNA"/>
</dbReference>
<dbReference type="STRING" id="55802.TBCH5v1_1617"/>
<accession>A0A0S1XCM2</accession>
<evidence type="ECO:0000313" key="2">
    <source>
        <dbReference type="Proteomes" id="UP000066042"/>
    </source>
</evidence>
<organism evidence="1 2">
    <name type="scientific">Thermococcus barophilus</name>
    <dbReference type="NCBI Taxonomy" id="55802"/>
    <lineage>
        <taxon>Archaea</taxon>
        <taxon>Methanobacteriati</taxon>
        <taxon>Methanobacteriota</taxon>
        <taxon>Thermococci</taxon>
        <taxon>Thermococcales</taxon>
        <taxon>Thermococcaceae</taxon>
        <taxon>Thermococcus</taxon>
    </lineage>
</organism>
<protein>
    <submittedName>
        <fullName evidence="1">Uncharacterized protein</fullName>
    </submittedName>
</protein>
<dbReference type="RefSeq" id="WP_056934134.1">
    <property type="nucleotide sequence ID" value="NZ_CP013050.1"/>
</dbReference>
<name>A0A0S1XCM2_THEBA</name>
<dbReference type="Proteomes" id="UP000066042">
    <property type="component" value="Chromosome"/>
</dbReference>